<sequence length="236" mass="26183">MGFTGRMGSEVMTNPHSHSYASGYNPNGSGMMNTIPFGEKNLTPDSMIMTNLKVEAEDRSKTRRVEPSKQNTNSCDCLEMHALQTFKLAAPKEIIVPKANINITQWSEKSPMVGYPIPPPPEPIMNPDRRPDSITNASYLLFYPSVQTSSVLDHRGEPVQISIKGKLAGNFFLSHSLALEDSTSNNRIDTQTKTAEKFNTSSSSTEIVAEPASTDLSIQPSYELTFYRRNLFQVKS</sequence>
<reference evidence="2 3" key="1">
    <citation type="journal article" date="2016" name="Proc. Natl. Acad. Sci. U.S.A.">
        <title>Comparative genomics of biotechnologically important yeasts.</title>
        <authorList>
            <person name="Riley R."/>
            <person name="Haridas S."/>
            <person name="Wolfe K.H."/>
            <person name="Lopes M.R."/>
            <person name="Hittinger C.T."/>
            <person name="Goeker M."/>
            <person name="Salamov A.A."/>
            <person name="Wisecaver J.H."/>
            <person name="Long T.M."/>
            <person name="Calvey C.H."/>
            <person name="Aerts A.L."/>
            <person name="Barry K.W."/>
            <person name="Choi C."/>
            <person name="Clum A."/>
            <person name="Coughlan A.Y."/>
            <person name="Deshpande S."/>
            <person name="Douglass A.P."/>
            <person name="Hanson S.J."/>
            <person name="Klenk H.-P."/>
            <person name="LaButti K.M."/>
            <person name="Lapidus A."/>
            <person name="Lindquist E.A."/>
            <person name="Lipzen A.M."/>
            <person name="Meier-Kolthoff J.P."/>
            <person name="Ohm R.A."/>
            <person name="Otillar R.P."/>
            <person name="Pangilinan J.L."/>
            <person name="Peng Y."/>
            <person name="Rokas A."/>
            <person name="Rosa C.A."/>
            <person name="Scheuner C."/>
            <person name="Sibirny A.A."/>
            <person name="Slot J.C."/>
            <person name="Stielow J.B."/>
            <person name="Sun H."/>
            <person name="Kurtzman C.P."/>
            <person name="Blackwell M."/>
            <person name="Grigoriev I.V."/>
            <person name="Jeffries T.W."/>
        </authorList>
    </citation>
    <scope>NUCLEOTIDE SEQUENCE [LARGE SCALE GENOMIC DNA]</scope>
    <source>
        <strain evidence="2 3">DSM 6958</strain>
    </source>
</reference>
<evidence type="ECO:0000313" key="3">
    <source>
        <dbReference type="Proteomes" id="UP000095009"/>
    </source>
</evidence>
<feature type="non-terminal residue" evidence="2">
    <location>
        <position position="236"/>
    </location>
</feature>
<gene>
    <name evidence="2" type="ORF">NADFUDRAFT_83806</name>
</gene>
<organism evidence="2 3">
    <name type="scientific">Nadsonia fulvescens var. elongata DSM 6958</name>
    <dbReference type="NCBI Taxonomy" id="857566"/>
    <lineage>
        <taxon>Eukaryota</taxon>
        <taxon>Fungi</taxon>
        <taxon>Dikarya</taxon>
        <taxon>Ascomycota</taxon>
        <taxon>Saccharomycotina</taxon>
        <taxon>Dipodascomycetes</taxon>
        <taxon>Dipodascales</taxon>
        <taxon>Dipodascales incertae sedis</taxon>
        <taxon>Nadsonia</taxon>
    </lineage>
</organism>
<feature type="region of interest" description="Disordered" evidence="1">
    <location>
        <begin position="1"/>
        <end position="20"/>
    </location>
</feature>
<protein>
    <submittedName>
        <fullName evidence="2">Uncharacterized protein</fullName>
    </submittedName>
</protein>
<dbReference type="AlphaFoldDB" id="A0A1E3PFU4"/>
<feature type="compositionally biased region" description="Polar residues" evidence="1">
    <location>
        <begin position="11"/>
        <end position="20"/>
    </location>
</feature>
<accession>A0A1E3PFU4</accession>
<evidence type="ECO:0000313" key="2">
    <source>
        <dbReference type="EMBL" id="ODQ64265.1"/>
    </source>
</evidence>
<evidence type="ECO:0000256" key="1">
    <source>
        <dbReference type="SAM" id="MobiDB-lite"/>
    </source>
</evidence>
<keyword evidence="3" id="KW-1185">Reference proteome</keyword>
<proteinExistence type="predicted"/>
<dbReference type="Proteomes" id="UP000095009">
    <property type="component" value="Unassembled WGS sequence"/>
</dbReference>
<dbReference type="EMBL" id="KV454412">
    <property type="protein sequence ID" value="ODQ64265.1"/>
    <property type="molecule type" value="Genomic_DNA"/>
</dbReference>
<name>A0A1E3PFU4_9ASCO</name>
<dbReference type="OrthoDB" id="4087471at2759"/>